<dbReference type="SUPFAM" id="SSF101386">
    <property type="entry name" value="all-alpha NTP pyrophosphatases"/>
    <property type="match status" value="1"/>
</dbReference>
<feature type="non-terminal residue" evidence="1">
    <location>
        <position position="47"/>
    </location>
</feature>
<reference evidence="1" key="1">
    <citation type="journal article" date="2014" name="Front. Microbiol.">
        <title>High frequency of phylogenetically diverse reductive dehalogenase-homologous genes in deep subseafloor sedimentary metagenomes.</title>
        <authorList>
            <person name="Kawai M."/>
            <person name="Futagami T."/>
            <person name="Toyoda A."/>
            <person name="Takaki Y."/>
            <person name="Nishi S."/>
            <person name="Hori S."/>
            <person name="Arai W."/>
            <person name="Tsubouchi T."/>
            <person name="Morono Y."/>
            <person name="Uchiyama I."/>
            <person name="Ito T."/>
            <person name="Fujiyama A."/>
            <person name="Inagaki F."/>
            <person name="Takami H."/>
        </authorList>
    </citation>
    <scope>NUCLEOTIDE SEQUENCE</scope>
    <source>
        <strain evidence="1">Expedition CK06-06</strain>
    </source>
</reference>
<name>X0TL01_9ZZZZ</name>
<accession>X0TL01</accession>
<proteinExistence type="predicted"/>
<comment type="caution">
    <text evidence="1">The sequence shown here is derived from an EMBL/GenBank/DDBJ whole genome shotgun (WGS) entry which is preliminary data.</text>
</comment>
<organism evidence="1">
    <name type="scientific">marine sediment metagenome</name>
    <dbReference type="NCBI Taxonomy" id="412755"/>
    <lineage>
        <taxon>unclassified sequences</taxon>
        <taxon>metagenomes</taxon>
        <taxon>ecological metagenomes</taxon>
    </lineage>
</organism>
<gene>
    <name evidence="1" type="ORF">S01H1_22434</name>
</gene>
<dbReference type="AlphaFoldDB" id="X0TL01"/>
<protein>
    <recommendedName>
        <fullName evidence="2">NTP pyrophosphohydrolase MazG putative catalytic core domain-containing protein</fullName>
    </recommendedName>
</protein>
<dbReference type="EMBL" id="BARS01012660">
    <property type="protein sequence ID" value="GAF88812.1"/>
    <property type="molecule type" value="Genomic_DNA"/>
</dbReference>
<evidence type="ECO:0000313" key="1">
    <source>
        <dbReference type="EMBL" id="GAF88812.1"/>
    </source>
</evidence>
<sequence>MLETINNIEQWAEDRNLIEGSTPQSQLLKLAEELGEVIETVTKNKMT</sequence>
<evidence type="ECO:0008006" key="2">
    <source>
        <dbReference type="Google" id="ProtNLM"/>
    </source>
</evidence>